<evidence type="ECO:0000256" key="3">
    <source>
        <dbReference type="ARBA" id="ARBA00022723"/>
    </source>
</evidence>
<protein>
    <recommendedName>
        <fullName evidence="7">Sugar phosphate phosphatase</fullName>
        <ecNumber evidence="7">3.1.3.-</ecNumber>
    </recommendedName>
</protein>
<dbReference type="Gene3D" id="3.40.50.10880">
    <property type="entry name" value="Uncharacterised protein PF01937, DUF89, domain 3"/>
    <property type="match status" value="1"/>
</dbReference>
<dbReference type="EMBL" id="FO082046">
    <property type="protein sequence ID" value="CCE86453.1"/>
    <property type="molecule type" value="Genomic_DNA"/>
</dbReference>
<dbReference type="InParanoid" id="G8Y0V0"/>
<evidence type="ECO:0000256" key="2">
    <source>
        <dbReference type="ARBA" id="ARBA00009519"/>
    </source>
</evidence>
<dbReference type="PANTHER" id="PTHR12260:SF6">
    <property type="entry name" value="DAMAGE-CONTROL PHOSPHATASE ARMT1"/>
    <property type="match status" value="1"/>
</dbReference>
<dbReference type="InterPro" id="IPR002791">
    <property type="entry name" value="ARMT1-like_metal-bd"/>
</dbReference>
<dbReference type="eggNOG" id="KOG3870">
    <property type="taxonomic scope" value="Eukaryota"/>
</dbReference>
<keyword evidence="4 7" id="KW-0378">Hydrolase</keyword>
<dbReference type="FunCoup" id="G8Y0V0">
    <property type="interactions" value="999"/>
</dbReference>
<evidence type="ECO:0000256" key="7">
    <source>
        <dbReference type="RuleBase" id="RU367030"/>
    </source>
</evidence>
<comment type="domain">
    <text evidence="7">Subfamily III proteins have a conserved RTxK motif about 40-50 residues from the C-terminus; the threonine may be replaced by serine or cysteine.</text>
</comment>
<dbReference type="AlphaFoldDB" id="G8Y0V0"/>
<comment type="catalytic activity">
    <reaction evidence="1 7">
        <text>beta-D-fructose 1-phosphate + H2O = D-fructose + phosphate</text>
        <dbReference type="Rhea" id="RHEA:35603"/>
        <dbReference type="ChEBI" id="CHEBI:15377"/>
        <dbReference type="ChEBI" id="CHEBI:37721"/>
        <dbReference type="ChEBI" id="CHEBI:43474"/>
        <dbReference type="ChEBI" id="CHEBI:138881"/>
    </reaction>
</comment>
<dbReference type="GO" id="GO:0006974">
    <property type="term" value="P:DNA damage response"/>
    <property type="evidence" value="ECO:0007669"/>
    <property type="project" value="TreeGrafter"/>
</dbReference>
<name>G8Y0V0_PICSO</name>
<comment type="similarity">
    <text evidence="2 7">Belongs to the damage-control phosphatase family. Sugar phosphate phosphatase III subfamily.</text>
</comment>
<dbReference type="Gene3D" id="1.20.930.60">
    <property type="match status" value="1"/>
</dbReference>
<keyword evidence="3 7" id="KW-0479">Metal-binding</keyword>
<evidence type="ECO:0000256" key="1">
    <source>
        <dbReference type="ARBA" id="ARBA00001326"/>
    </source>
</evidence>
<feature type="domain" description="Damage-control phosphatase ARMT1-like metal-binding" evidence="8">
    <location>
        <begin position="21"/>
        <end position="423"/>
    </location>
</feature>
<reference evidence="9 10" key="1">
    <citation type="journal article" date="2012" name="G3 (Bethesda)">
        <title>Pichia sorbitophila, an interspecies yeast hybrid reveals early steps of genome resolution following polyploidization.</title>
        <authorList>
            <person name="Leh Louis V."/>
            <person name="Despons L."/>
            <person name="Friedrich A."/>
            <person name="Martin T."/>
            <person name="Durrens P."/>
            <person name="Casaregola S."/>
            <person name="Neuveglise C."/>
            <person name="Fairhead C."/>
            <person name="Marck C."/>
            <person name="Cruz J.A."/>
            <person name="Straub M.L."/>
            <person name="Kugler V."/>
            <person name="Sacerdot C."/>
            <person name="Uzunov Z."/>
            <person name="Thierry A."/>
            <person name="Weiss S."/>
            <person name="Bleykasten C."/>
            <person name="De Montigny J."/>
            <person name="Jacques N."/>
            <person name="Jung P."/>
            <person name="Lemaire M."/>
            <person name="Mallet S."/>
            <person name="Morel G."/>
            <person name="Richard G.F."/>
            <person name="Sarkar A."/>
            <person name="Savel G."/>
            <person name="Schacherer J."/>
            <person name="Seret M.L."/>
            <person name="Talla E."/>
            <person name="Samson G."/>
            <person name="Jubin C."/>
            <person name="Poulain J."/>
            <person name="Vacherie B."/>
            <person name="Barbe V."/>
            <person name="Pelletier E."/>
            <person name="Sherman D.J."/>
            <person name="Westhof E."/>
            <person name="Weissenbach J."/>
            <person name="Baret P.V."/>
            <person name="Wincker P."/>
            <person name="Gaillardin C."/>
            <person name="Dujon B."/>
            <person name="Souciet J.L."/>
        </authorList>
    </citation>
    <scope>NUCLEOTIDE SEQUENCE [LARGE SCALE GENOMIC DNA]</scope>
    <source>
        <strain evidence="10">ATCC MYA-4447 / BCRC 22081 / CBS 7064 / NBRC 10061 / NRRL Y-12695</strain>
    </source>
</reference>
<gene>
    <name evidence="9" type="primary">Piso0_004943</name>
    <name evidence="9" type="ORF">GNLVRS01_PISO0N04501g</name>
</gene>
<dbReference type="InterPro" id="IPR039763">
    <property type="entry name" value="ARMT1"/>
</dbReference>
<organism evidence="9 10">
    <name type="scientific">Pichia sorbitophila (strain ATCC MYA-4447 / BCRC 22081 / CBS 7064 / NBRC 10061 / NRRL Y-12695)</name>
    <name type="common">Hybrid yeast</name>
    <dbReference type="NCBI Taxonomy" id="559304"/>
    <lineage>
        <taxon>Eukaryota</taxon>
        <taxon>Fungi</taxon>
        <taxon>Dikarya</taxon>
        <taxon>Ascomycota</taxon>
        <taxon>Saccharomycotina</taxon>
        <taxon>Pichiomycetes</taxon>
        <taxon>Debaryomycetaceae</taxon>
        <taxon>Millerozyma</taxon>
    </lineage>
</organism>
<dbReference type="OMA" id="INMWSNC"/>
<dbReference type="SUPFAM" id="SSF111321">
    <property type="entry name" value="AF1104-like"/>
    <property type="match status" value="1"/>
</dbReference>
<dbReference type="GO" id="GO:0103026">
    <property type="term" value="F:fructose-1-phosphatase activity"/>
    <property type="evidence" value="ECO:0007669"/>
    <property type="project" value="RHEA"/>
</dbReference>
<proteinExistence type="inferred from homology"/>
<dbReference type="GO" id="GO:0097023">
    <property type="term" value="F:fructose 6-phosphate aldolase activity"/>
    <property type="evidence" value="ECO:0007669"/>
    <property type="project" value="RHEA"/>
</dbReference>
<comment type="function">
    <text evidence="7">Metal-dependent phosphatase that shows phosphatase activity against several substrates, including fructose-1-phosphate and fructose-6-phosphate. Its preference for fructose-1-phosphate, a strong glycating agent that causes DNA damage rather than a canonical yeast metabolite, suggests a damage-control function in hexose phosphate metabolism.</text>
</comment>
<keyword evidence="10" id="KW-1185">Reference proteome</keyword>
<dbReference type="GO" id="GO:0005634">
    <property type="term" value="C:nucleus"/>
    <property type="evidence" value="ECO:0007669"/>
    <property type="project" value="TreeGrafter"/>
</dbReference>
<evidence type="ECO:0000313" key="10">
    <source>
        <dbReference type="Proteomes" id="UP000005222"/>
    </source>
</evidence>
<evidence type="ECO:0000256" key="4">
    <source>
        <dbReference type="ARBA" id="ARBA00022801"/>
    </source>
</evidence>
<dbReference type="PANTHER" id="PTHR12260">
    <property type="entry name" value="DAMAGE-CONTROL PHOSPHATASE ARMT1"/>
    <property type="match status" value="1"/>
</dbReference>
<comment type="catalytic activity">
    <reaction evidence="6 7">
        <text>beta-D-fructose 6-phosphate = dihydroxyacetone + D-glyceraldehyde 3-phosphate</text>
        <dbReference type="Rhea" id="RHEA:28002"/>
        <dbReference type="ChEBI" id="CHEBI:16016"/>
        <dbReference type="ChEBI" id="CHEBI:57634"/>
        <dbReference type="ChEBI" id="CHEBI:59776"/>
    </reaction>
</comment>
<dbReference type="Pfam" id="PF01937">
    <property type="entry name" value="ARMT1-like_dom"/>
    <property type="match status" value="1"/>
</dbReference>
<accession>G8Y0V0</accession>
<dbReference type="Proteomes" id="UP000005222">
    <property type="component" value="Chromosome N"/>
</dbReference>
<evidence type="ECO:0000256" key="6">
    <source>
        <dbReference type="ARBA" id="ARBA00048809"/>
    </source>
</evidence>
<sequence length="457" mass="52481">MTQLPKPSFNDDPKSFAFPSAHKRWPIILKGAIDDVDQEVKENPDLKKSGEEIRGKIESFLQYLESDGELKPFTEEDIKLNPDLKYYNSSLEEMNKEKRVTWLTGRWLNTECFLYQILKLYFLQSSEKHWHQYDVFQRLKNDTFHQSDTGVLELCKRYNILASQLAEKDVDLNSLGILFKEFIDISLWGNATDLSLLAGNVTLEEIKSAQGEENRKKNEKNIVVNNISDAWRALSSGNLGKRVDIILDNAGFELFADLILVLFLLDSNIASEVHLHCKEIPWFVSDVMPKDFDLTLKMLSDQNFFPAIYSNKDDAKAITDLHDSISKYHKSGKLVVQSHKFWTLDHKFWSIPKFEDLYKELLKSDLIILKGDLNYRKLTGDLLWDPTTPFKVAIQDLANSKLPLLSLRTCKADVVVGLENGLFEKLSEEYKAQGNELGSYWTTTGKWAVISFSDGKS</sequence>
<evidence type="ECO:0000313" key="9">
    <source>
        <dbReference type="EMBL" id="CCE86453.1"/>
    </source>
</evidence>
<dbReference type="EC" id="3.1.3.-" evidence="7"/>
<dbReference type="STRING" id="559304.G8Y0V0"/>
<dbReference type="GO" id="GO:0046872">
    <property type="term" value="F:metal ion binding"/>
    <property type="evidence" value="ECO:0007669"/>
    <property type="project" value="UniProtKB-UniRule"/>
</dbReference>
<dbReference type="HOGENOM" id="CLU_030117_2_1_1"/>
<evidence type="ECO:0000256" key="5">
    <source>
        <dbReference type="ARBA" id="ARBA00023211"/>
    </source>
</evidence>
<dbReference type="InterPro" id="IPR036075">
    <property type="entry name" value="ARMT-1-like_metal-bd_sf"/>
</dbReference>
<dbReference type="OrthoDB" id="541375at2759"/>
<evidence type="ECO:0000259" key="8">
    <source>
        <dbReference type="Pfam" id="PF01937"/>
    </source>
</evidence>
<keyword evidence="5 7" id="KW-0464">Manganese</keyword>
<comment type="cofactor">
    <cofactor evidence="7">
        <name>Mn(2+)</name>
        <dbReference type="ChEBI" id="CHEBI:29035"/>
    </cofactor>
    <cofactor evidence="7">
        <name>Ni(2+)</name>
        <dbReference type="ChEBI" id="CHEBI:49786"/>
    </cofactor>
</comment>